<evidence type="ECO:0000256" key="2">
    <source>
        <dbReference type="SAM" id="SignalP"/>
    </source>
</evidence>
<keyword evidence="4" id="KW-1185">Reference proteome</keyword>
<evidence type="ECO:0000256" key="1">
    <source>
        <dbReference type="SAM" id="MobiDB-lite"/>
    </source>
</evidence>
<dbReference type="OrthoDB" id="1707228at2"/>
<protein>
    <submittedName>
        <fullName evidence="3">Sporulation lipoprotein, YhcN/YlaJ family</fullName>
    </submittedName>
</protein>
<feature type="chain" id="PRO_5038916856" evidence="2">
    <location>
        <begin position="23"/>
        <end position="209"/>
    </location>
</feature>
<dbReference type="NCBIfam" id="TIGR02898">
    <property type="entry name" value="spore_YhcN_YlaJ"/>
    <property type="match status" value="1"/>
</dbReference>
<feature type="signal peptide" evidence="2">
    <location>
        <begin position="1"/>
        <end position="22"/>
    </location>
</feature>
<name>A0A1G6N6G8_9BACI</name>
<dbReference type="Proteomes" id="UP000242949">
    <property type="component" value="Unassembled WGS sequence"/>
</dbReference>
<dbReference type="Pfam" id="PF09580">
    <property type="entry name" value="Spore_YhcN_YlaJ"/>
    <property type="match status" value="1"/>
</dbReference>
<dbReference type="RefSeq" id="WP_090797304.1">
    <property type="nucleotide sequence ID" value="NZ_FMYI01000014.1"/>
</dbReference>
<accession>A0A1G6N6G8</accession>
<dbReference type="InterPro" id="IPR014247">
    <property type="entry name" value="Spore_lipoprot_YhcN/YlaJ"/>
</dbReference>
<reference evidence="4" key="1">
    <citation type="submission" date="2016-09" db="EMBL/GenBank/DDBJ databases">
        <authorList>
            <person name="Varghese N."/>
            <person name="Submissions S."/>
        </authorList>
    </citation>
    <scope>NUCLEOTIDE SEQUENCE [LARGE SCALE GENOMIC DNA]</scope>
    <source>
        <strain evidence="4">S5</strain>
    </source>
</reference>
<organism evidence="3 4">
    <name type="scientific">Pelagirhabdus alkalitolerans</name>
    <dbReference type="NCBI Taxonomy" id="1612202"/>
    <lineage>
        <taxon>Bacteria</taxon>
        <taxon>Bacillati</taxon>
        <taxon>Bacillota</taxon>
        <taxon>Bacilli</taxon>
        <taxon>Bacillales</taxon>
        <taxon>Bacillaceae</taxon>
        <taxon>Pelagirhabdus</taxon>
    </lineage>
</organism>
<dbReference type="GO" id="GO:0030435">
    <property type="term" value="P:sporulation resulting in formation of a cellular spore"/>
    <property type="evidence" value="ECO:0007669"/>
    <property type="project" value="InterPro"/>
</dbReference>
<keyword evidence="3" id="KW-0449">Lipoprotein</keyword>
<dbReference type="AlphaFoldDB" id="A0A1G6N6G8"/>
<keyword evidence="2" id="KW-0732">Signal</keyword>
<evidence type="ECO:0000313" key="4">
    <source>
        <dbReference type="Proteomes" id="UP000242949"/>
    </source>
</evidence>
<dbReference type="PROSITE" id="PS51257">
    <property type="entry name" value="PROKAR_LIPOPROTEIN"/>
    <property type="match status" value="1"/>
</dbReference>
<gene>
    <name evidence="3" type="ORF">SAMN05421734_11437</name>
</gene>
<dbReference type="EMBL" id="FMYI01000014">
    <property type="protein sequence ID" value="SDC63271.1"/>
    <property type="molecule type" value="Genomic_DNA"/>
</dbReference>
<dbReference type="STRING" id="1612202.SAMN05421734_11437"/>
<proteinExistence type="predicted"/>
<evidence type="ECO:0000313" key="3">
    <source>
        <dbReference type="EMBL" id="SDC63271.1"/>
    </source>
</evidence>
<dbReference type="InterPro" id="IPR019076">
    <property type="entry name" value="Spore_lipoprot_YhcN/YlaJ-like"/>
</dbReference>
<feature type="region of interest" description="Disordered" evidence="1">
    <location>
        <begin position="42"/>
        <end position="93"/>
    </location>
</feature>
<sequence>MNKTALVSLACVCLVASGCGFMNTEESRNENEWDQIEPIRHDQNQMDQGGPAYDGQYESDQGFGDQRGQTGDPMYPSTPNQEPQNGEGMNDGYQVSDEISEAINQEVDEIDQANALKMGNTAYVACRLSGDSGDGSDDLSDEIEEKVTRAAKEADQDLDEVFVSTNPDFMNLSDNYMRDIERGEPIEGFFDQFGEMFERLFPTRDRNNR</sequence>